<dbReference type="RefSeq" id="XP_067758996.1">
    <property type="nucleotide sequence ID" value="XM_067902987.1"/>
</dbReference>
<evidence type="ECO:0000256" key="3">
    <source>
        <dbReference type="ARBA" id="ARBA00022833"/>
    </source>
</evidence>
<dbReference type="SUPFAM" id="SSF144232">
    <property type="entry name" value="HIT/MYND zinc finger-like"/>
    <property type="match status" value="1"/>
</dbReference>
<keyword evidence="2" id="KW-0863">Zinc-finger</keyword>
<evidence type="ECO:0000313" key="7">
    <source>
        <dbReference type="Proteomes" id="UP000674318"/>
    </source>
</evidence>
<dbReference type="Pfam" id="PF04438">
    <property type="entry name" value="zf-HIT"/>
    <property type="match status" value="1"/>
</dbReference>
<organism evidence="6 7">
    <name type="scientific">Porcisia hertigi</name>
    <dbReference type="NCBI Taxonomy" id="2761500"/>
    <lineage>
        <taxon>Eukaryota</taxon>
        <taxon>Discoba</taxon>
        <taxon>Euglenozoa</taxon>
        <taxon>Kinetoplastea</taxon>
        <taxon>Metakinetoplastina</taxon>
        <taxon>Trypanosomatida</taxon>
        <taxon>Trypanosomatidae</taxon>
        <taxon>Leishmaniinae</taxon>
        <taxon>Porcisia</taxon>
    </lineage>
</organism>
<dbReference type="PANTHER" id="PTHR13093">
    <property type="entry name" value="ZINC FINGER HIT DOMAIN CONTAINING PROTEIN 1"/>
    <property type="match status" value="1"/>
</dbReference>
<dbReference type="CDD" id="cd21437">
    <property type="entry name" value="zf-HIT_ZNHIT1_like"/>
    <property type="match status" value="1"/>
</dbReference>
<dbReference type="InterPro" id="IPR039723">
    <property type="entry name" value="Vps71/ZNHIT1"/>
</dbReference>
<protein>
    <recommendedName>
        <fullName evidence="5">HIT-type domain-containing protein</fullName>
    </recommendedName>
</protein>
<dbReference type="Proteomes" id="UP000674318">
    <property type="component" value="Unassembled WGS sequence"/>
</dbReference>
<comment type="caution">
    <text evidence="6">The sequence shown here is derived from an EMBL/GenBank/DDBJ whole genome shotgun (WGS) entry which is preliminary data.</text>
</comment>
<dbReference type="GO" id="GO:0008270">
    <property type="term" value="F:zinc ion binding"/>
    <property type="evidence" value="ECO:0007669"/>
    <property type="project" value="UniProtKB-KW"/>
</dbReference>
<dbReference type="EMBL" id="JAFJZO010000011">
    <property type="protein sequence ID" value="KAG5510147.1"/>
    <property type="molecule type" value="Genomic_DNA"/>
</dbReference>
<gene>
    <name evidence="6" type="ORF">JKF63_07043</name>
</gene>
<feature type="domain" description="HIT-type" evidence="5">
    <location>
        <begin position="451"/>
        <end position="479"/>
    </location>
</feature>
<feature type="compositionally biased region" description="Low complexity" evidence="4">
    <location>
        <begin position="66"/>
        <end position="77"/>
    </location>
</feature>
<sequence>MSRTGGNGRSAEQLERLARLSDDNAFVDVGAILKRMGGEDAWEEGTVDGSGGALYGSAFSMTGLPSSSGGPSTCGPTAAVPGARRGQVRKGARASEVALLSGARIPLTASLQDQHKAYLESVHAAAKESEKLISSSSSSSSSDGDSAADLDDKDGRCINGRVGAQAVEKREVVSRAKRGGAQRRTTSMDAPPLASLPSLAPLSDLVTVTCVRRCPTDGTEGEWKRRRGEQRACLDVVDTEEALKKDPAVHSWRPEPCLSLAAKLTEELRLIQQWKRIILEYPPCVINSVLTPESCAPWKQAGSTSRKADAAAAAASPSEATCVDSSDGAEVLPYPLLQVYSLCPSYEALTAGPVRRRCIVRCPTTEEGRVYNGRPRRGLVPASATNTEIYTQTLQVAGVAFTIPVKALGNRKRRSRSNREDGVGAAGPVSGGQVDFLDSGLEAAVQGEGHHHLCSVCMLPASYRCLRCRTALFCSIDCHVLHDATRCLKFTV</sequence>
<dbReference type="GO" id="GO:0005634">
    <property type="term" value="C:nucleus"/>
    <property type="evidence" value="ECO:0007669"/>
    <property type="project" value="UniProtKB-ARBA"/>
</dbReference>
<keyword evidence="7" id="KW-1185">Reference proteome</keyword>
<dbReference type="AlphaFoldDB" id="A0A836I2G6"/>
<feature type="compositionally biased region" description="Low complexity" evidence="4">
    <location>
        <begin position="132"/>
        <end position="145"/>
    </location>
</feature>
<evidence type="ECO:0000259" key="5">
    <source>
        <dbReference type="Pfam" id="PF04438"/>
    </source>
</evidence>
<feature type="region of interest" description="Disordered" evidence="4">
    <location>
        <begin position="130"/>
        <end position="194"/>
    </location>
</feature>
<dbReference type="InterPro" id="IPR007529">
    <property type="entry name" value="Znf_HIT"/>
</dbReference>
<reference evidence="6 7" key="1">
    <citation type="submission" date="2021-02" db="EMBL/GenBank/DDBJ databases">
        <title>Porcisia hertigi Genome sequencing and assembly.</title>
        <authorList>
            <person name="Almutairi H."/>
            <person name="Gatherer D."/>
        </authorList>
    </citation>
    <scope>NUCLEOTIDE SEQUENCE [LARGE SCALE GENOMIC DNA]</scope>
    <source>
        <strain evidence="6 7">C119</strain>
    </source>
</reference>
<evidence type="ECO:0000256" key="4">
    <source>
        <dbReference type="SAM" id="MobiDB-lite"/>
    </source>
</evidence>
<keyword evidence="3" id="KW-0862">Zinc</keyword>
<accession>A0A836I2G6</accession>
<name>A0A836I2G6_9TRYP</name>
<dbReference type="KEGG" id="phet:94293064"/>
<evidence type="ECO:0000313" key="6">
    <source>
        <dbReference type="EMBL" id="KAG5510147.1"/>
    </source>
</evidence>
<evidence type="ECO:0000256" key="2">
    <source>
        <dbReference type="ARBA" id="ARBA00022771"/>
    </source>
</evidence>
<proteinExistence type="predicted"/>
<evidence type="ECO:0000256" key="1">
    <source>
        <dbReference type="ARBA" id="ARBA00022723"/>
    </source>
</evidence>
<feature type="region of interest" description="Disordered" evidence="4">
    <location>
        <begin position="66"/>
        <end position="87"/>
    </location>
</feature>
<dbReference type="GO" id="GO:0006338">
    <property type="term" value="P:chromatin remodeling"/>
    <property type="evidence" value="ECO:0007669"/>
    <property type="project" value="InterPro"/>
</dbReference>
<keyword evidence="1" id="KW-0479">Metal-binding</keyword>
<dbReference type="OrthoDB" id="74807at2759"/>
<dbReference type="GeneID" id="94293064"/>